<dbReference type="InterPro" id="IPR023753">
    <property type="entry name" value="FAD/NAD-binding_dom"/>
</dbReference>
<sequence length="306" mass="32925">MCAVAEDRHWDIVIVGAGMAGLATAIWARRLGLEPLVLEAAPRPGGQLNQIRGRIFDYPGLDLPSGEALTERLMRQAAEAGARVDLGRTVRAVSAAERTCLTSEGPVTGRALVIATGLRARRLGVEGERALYEGNWVRRPSHDLPWFRGRRVAVIGGGDRALENAGLLLPVAREVHLLSRGPLRARTDLSAPVLANDRLVHHERARVGRFDVRPDGVTVEVHQADRVWPLEVDAVCIYIGNEPNSQLVAGQVELDPEGYIVTDRFGQTSVPGVFAAGDVCTPPAYQSLANAAGQAMVVAKRIALSL</sequence>
<evidence type="ECO:0000313" key="5">
    <source>
        <dbReference type="Proteomes" id="UP000000417"/>
    </source>
</evidence>
<dbReference type="PANTHER" id="PTHR48105">
    <property type="entry name" value="THIOREDOXIN REDUCTASE 1-RELATED-RELATED"/>
    <property type="match status" value="1"/>
</dbReference>
<evidence type="ECO:0000256" key="2">
    <source>
        <dbReference type="ARBA" id="ARBA00023002"/>
    </source>
</evidence>
<accession>Q67NJ6</accession>
<organism evidence="4 5">
    <name type="scientific">Symbiobacterium thermophilum (strain DSM 24528 / JCM 14929 / IAM 14863 / T)</name>
    <dbReference type="NCBI Taxonomy" id="292459"/>
    <lineage>
        <taxon>Bacteria</taxon>
        <taxon>Bacillati</taxon>
        <taxon>Bacillota</taxon>
        <taxon>Clostridia</taxon>
        <taxon>Eubacteriales</taxon>
        <taxon>Symbiobacteriaceae</taxon>
        <taxon>Symbiobacterium</taxon>
    </lineage>
</organism>
<evidence type="ECO:0000259" key="3">
    <source>
        <dbReference type="Pfam" id="PF07992"/>
    </source>
</evidence>
<evidence type="ECO:0000313" key="4">
    <source>
        <dbReference type="EMBL" id="BAD40747.1"/>
    </source>
</evidence>
<dbReference type="STRING" id="292459.STH1762"/>
<dbReference type="SUPFAM" id="SSF51905">
    <property type="entry name" value="FAD/NAD(P)-binding domain"/>
    <property type="match status" value="1"/>
</dbReference>
<dbReference type="eggNOG" id="COG0492">
    <property type="taxonomic scope" value="Bacteria"/>
</dbReference>
<evidence type="ECO:0000256" key="1">
    <source>
        <dbReference type="ARBA" id="ARBA00022630"/>
    </source>
</evidence>
<dbReference type="Gene3D" id="3.50.50.60">
    <property type="entry name" value="FAD/NAD(P)-binding domain"/>
    <property type="match status" value="2"/>
</dbReference>
<dbReference type="KEGG" id="sth:STH1762"/>
<dbReference type="PRINTS" id="PR00469">
    <property type="entry name" value="PNDRDTASEII"/>
</dbReference>
<keyword evidence="1" id="KW-0285">Flavoprotein</keyword>
<dbReference type="GO" id="GO:0016491">
    <property type="term" value="F:oxidoreductase activity"/>
    <property type="evidence" value="ECO:0007669"/>
    <property type="project" value="UniProtKB-KW"/>
</dbReference>
<dbReference type="PRINTS" id="PR00368">
    <property type="entry name" value="FADPNR"/>
</dbReference>
<dbReference type="InterPro" id="IPR050097">
    <property type="entry name" value="Ferredoxin-NADP_redctase_2"/>
</dbReference>
<proteinExistence type="predicted"/>
<gene>
    <name evidence="4" type="ordered locus">STH1762</name>
</gene>
<keyword evidence="5" id="KW-1185">Reference proteome</keyword>
<protein>
    <submittedName>
        <fullName evidence="4">Thioredoxin reductase</fullName>
    </submittedName>
</protein>
<dbReference type="Pfam" id="PF07992">
    <property type="entry name" value="Pyr_redox_2"/>
    <property type="match status" value="1"/>
</dbReference>
<dbReference type="EMBL" id="AP006840">
    <property type="protein sequence ID" value="BAD40747.1"/>
    <property type="molecule type" value="Genomic_DNA"/>
</dbReference>
<dbReference type="HOGENOM" id="CLU_031864_5_3_9"/>
<feature type="domain" description="FAD/NAD(P)-binding" evidence="3">
    <location>
        <begin position="11"/>
        <end position="295"/>
    </location>
</feature>
<dbReference type="AlphaFoldDB" id="Q67NJ6"/>
<name>Q67NJ6_SYMTH</name>
<dbReference type="Proteomes" id="UP000000417">
    <property type="component" value="Chromosome"/>
</dbReference>
<dbReference type="InterPro" id="IPR036188">
    <property type="entry name" value="FAD/NAD-bd_sf"/>
</dbReference>
<reference evidence="4 5" key="1">
    <citation type="journal article" date="2004" name="Nucleic Acids Res.">
        <title>Genome sequence of Symbiobacterium thermophilum, an uncultivable bacterium that depends on microbial commensalism.</title>
        <authorList>
            <person name="Ueda K."/>
            <person name="Yamashita A."/>
            <person name="Ishikawa J."/>
            <person name="Shimada M."/>
            <person name="Watsuji T."/>
            <person name="Morimura K."/>
            <person name="Ikeda H."/>
            <person name="Hattori M."/>
            <person name="Beppu T."/>
        </authorList>
    </citation>
    <scope>NUCLEOTIDE SEQUENCE [LARGE SCALE GENOMIC DNA]</scope>
    <source>
        <strain evidence="5">T / IAM 14863</strain>
    </source>
</reference>
<keyword evidence="2" id="KW-0560">Oxidoreductase</keyword>